<evidence type="ECO:0000259" key="7">
    <source>
        <dbReference type="Pfam" id="PF24101"/>
    </source>
</evidence>
<dbReference type="PANTHER" id="PTHR15180">
    <property type="entry name" value="GENERAL TRANSCRIPTION FACTOR 3C POLYPEPTIDE 1"/>
    <property type="match status" value="1"/>
</dbReference>
<dbReference type="GO" id="GO:0042791">
    <property type="term" value="P:5S class rRNA transcription by RNA polymerase III"/>
    <property type="evidence" value="ECO:0007669"/>
    <property type="project" value="TreeGrafter"/>
</dbReference>
<dbReference type="GO" id="GO:0003677">
    <property type="term" value="F:DNA binding"/>
    <property type="evidence" value="ECO:0007669"/>
    <property type="project" value="UniProtKB-KW"/>
</dbReference>
<evidence type="ECO:0000256" key="4">
    <source>
        <dbReference type="ARBA" id="ARBA00023163"/>
    </source>
</evidence>
<keyword evidence="5" id="KW-0539">Nucleus</keyword>
<dbReference type="EMBL" id="CANTFM010000121">
    <property type="protein sequence ID" value="CAI5712509.1"/>
    <property type="molecule type" value="Genomic_DNA"/>
</dbReference>
<keyword evidence="3" id="KW-0238">DNA-binding</keyword>
<dbReference type="GO" id="GO:0000127">
    <property type="term" value="C:transcription factor TFIIIC complex"/>
    <property type="evidence" value="ECO:0007669"/>
    <property type="project" value="InterPro"/>
</dbReference>
<sequence>MLSRRQAPRELVAVCMDYIALEGSTGVSVLHLFSSIDPSNDVLGLLVRNDHVFMKEHMVKVKREMTDTTGHFNSNEKMTITTEEVMLITYDAVMAETKHKLLMVVACEELRHRALNMPVKAIAADLGETHFCILEAVGHARVQGVTVTTLVKLLRGGTVKRLHNCLDTLISYGLVVKRMMIVARPVMRRLNIIHLPRFAAEFKPQMFDKSADFESDEQSKKILCAAAETYLRGLPTRSSVLSDLGRDLSLHKRHLEMLRSHIMQECKVDENFPLELFQAVLQPSRRASHEPKILNCVRYKPPNTQRNFTCRRGIVLELGLLRQIYGIIEDSAENGTTIIDLRNQIVLPGSKLPYKLLGVLAGMYSLKAESIILGKNKAFRLYLDSMAPGTNNKSLSSADVTDSTLSLLTHSNEHRRVDEEPITGVNVERAYTVRTNKALKVALEGAEVDGTSDRRRKHILERLGNEKIISLSSLCASVFSMEKQRAETNVLLNSISLSGEPTVPNKGSSLISPAAVGKVDTRSIFRIATELEIEKKLRLLQLPLPARNVSTKFRALRCVVAPGYEHNDMFLQDFVKNYCRDERLRRIHRNADKGGVAGNKDASFQTNSHAFGVETEVSNSASPEISYRIRRFVSQQKSGVHNQQFRKLGFAYGVMYRCKALHRFLWKALHEKGSSLQLPGEENHATVQDSITEGDGSYSTGSQKQHQPTLPGIVFSRESVLHSMPVHLYIQIFSGGTILTGAEFAIVEETIKHQRTFQAIPEGLRQKMWSHESQRTAKVLGTLADLGLVLPHKIGMKHLVKILRAGYTDGRDGVLSRALNENALGGLFRFNKQVRIVLDDSDREARFFSPGDSERRSVNEFDAIRVVGFTEKTYSFADSLPLRFSFQSECDVDRYWEALECLCLEQMTMEVGNARKNEPVVCGVPKPVKTRARRMLRILAWIPKSRKPAPKHKLEDGSDTAHFTISGIVSTNVRSRKKRRLAQHGDETKSWP</sequence>
<keyword evidence="9" id="KW-1185">Reference proteome</keyword>
<dbReference type="Pfam" id="PF04182">
    <property type="entry name" value="B-block_TFIIIC"/>
    <property type="match status" value="1"/>
</dbReference>
<dbReference type="InterPro" id="IPR044210">
    <property type="entry name" value="Tfc3-like"/>
</dbReference>
<reference evidence="8" key="1">
    <citation type="submission" date="2022-12" db="EMBL/GenBank/DDBJ databases">
        <authorList>
            <person name="Webb A."/>
        </authorList>
    </citation>
    <scope>NUCLEOTIDE SEQUENCE</scope>
    <source>
        <strain evidence="8">Pd1</strain>
    </source>
</reference>
<evidence type="ECO:0000256" key="2">
    <source>
        <dbReference type="ARBA" id="ARBA00022553"/>
    </source>
</evidence>
<dbReference type="GO" id="GO:0006384">
    <property type="term" value="P:transcription initiation at RNA polymerase III promoter"/>
    <property type="evidence" value="ECO:0007669"/>
    <property type="project" value="InterPro"/>
</dbReference>
<evidence type="ECO:0008006" key="10">
    <source>
        <dbReference type="Google" id="ProtNLM"/>
    </source>
</evidence>
<organism evidence="8 9">
    <name type="scientific">Peronospora destructor</name>
    <dbReference type="NCBI Taxonomy" id="86335"/>
    <lineage>
        <taxon>Eukaryota</taxon>
        <taxon>Sar</taxon>
        <taxon>Stramenopiles</taxon>
        <taxon>Oomycota</taxon>
        <taxon>Peronosporomycetes</taxon>
        <taxon>Peronosporales</taxon>
        <taxon>Peronosporaceae</taxon>
        <taxon>Peronospora</taxon>
    </lineage>
</organism>
<evidence type="ECO:0000256" key="3">
    <source>
        <dbReference type="ARBA" id="ARBA00023125"/>
    </source>
</evidence>
<name>A0AAV0T195_9STRA</name>
<dbReference type="AlphaFoldDB" id="A0AAV0T195"/>
<evidence type="ECO:0000259" key="6">
    <source>
        <dbReference type="Pfam" id="PF04182"/>
    </source>
</evidence>
<comment type="caution">
    <text evidence="8">The sequence shown here is derived from an EMBL/GenBank/DDBJ whole genome shotgun (WGS) entry which is preliminary data.</text>
</comment>
<feature type="domain" description="GTF3C1 extended winged-helix" evidence="7">
    <location>
        <begin position="451"/>
        <end position="576"/>
    </location>
</feature>
<comment type="subcellular location">
    <subcellularLocation>
        <location evidence="1">Nucleus</location>
    </subcellularLocation>
</comment>
<evidence type="ECO:0000256" key="5">
    <source>
        <dbReference type="ARBA" id="ARBA00023242"/>
    </source>
</evidence>
<evidence type="ECO:0000313" key="8">
    <source>
        <dbReference type="EMBL" id="CAI5712509.1"/>
    </source>
</evidence>
<evidence type="ECO:0000313" key="9">
    <source>
        <dbReference type="Proteomes" id="UP001162029"/>
    </source>
</evidence>
<accession>A0AAV0T195</accession>
<protein>
    <recommendedName>
        <fullName evidence="10">B-block binding subunit of TFIIIC domain-containing protein</fullName>
    </recommendedName>
</protein>
<dbReference type="InterPro" id="IPR056467">
    <property type="entry name" value="eWH_GTF3C1"/>
</dbReference>
<dbReference type="GO" id="GO:0005634">
    <property type="term" value="C:nucleus"/>
    <property type="evidence" value="ECO:0007669"/>
    <property type="project" value="UniProtKB-SubCell"/>
</dbReference>
<gene>
    <name evidence="8" type="ORF">PDE001_LOCUS805</name>
</gene>
<dbReference type="InterPro" id="IPR007309">
    <property type="entry name" value="TFIIIC_Bblock-bd"/>
</dbReference>
<dbReference type="Proteomes" id="UP001162029">
    <property type="component" value="Unassembled WGS sequence"/>
</dbReference>
<evidence type="ECO:0000256" key="1">
    <source>
        <dbReference type="ARBA" id="ARBA00004123"/>
    </source>
</evidence>
<proteinExistence type="predicted"/>
<feature type="domain" description="B-block binding subunit of TFIIIC" evidence="6">
    <location>
        <begin position="128"/>
        <end position="200"/>
    </location>
</feature>
<dbReference type="PANTHER" id="PTHR15180:SF1">
    <property type="entry name" value="GENERAL TRANSCRIPTION FACTOR 3C POLYPEPTIDE 1"/>
    <property type="match status" value="1"/>
</dbReference>
<dbReference type="Pfam" id="PF24101">
    <property type="entry name" value="WHD_GTF3C1"/>
    <property type="match status" value="1"/>
</dbReference>
<keyword evidence="4" id="KW-0804">Transcription</keyword>
<keyword evidence="2" id="KW-0597">Phosphoprotein</keyword>